<protein>
    <submittedName>
        <fullName evidence="1">Uncharacterized protein</fullName>
    </submittedName>
</protein>
<reference evidence="1 2" key="1">
    <citation type="journal article" date="2019" name="Sci. Rep.">
        <title>Orb-weaving spider Araneus ventricosus genome elucidates the spidroin gene catalogue.</title>
        <authorList>
            <person name="Kono N."/>
            <person name="Nakamura H."/>
            <person name="Ohtoshi R."/>
            <person name="Moran D.A.P."/>
            <person name="Shinohara A."/>
            <person name="Yoshida Y."/>
            <person name="Fujiwara M."/>
            <person name="Mori M."/>
            <person name="Tomita M."/>
            <person name="Arakawa K."/>
        </authorList>
    </citation>
    <scope>NUCLEOTIDE SEQUENCE [LARGE SCALE GENOMIC DNA]</scope>
</reference>
<dbReference type="EMBL" id="BGPR01001521">
    <property type="protein sequence ID" value="GBM55928.1"/>
    <property type="molecule type" value="Genomic_DNA"/>
</dbReference>
<dbReference type="Proteomes" id="UP000499080">
    <property type="component" value="Unassembled WGS sequence"/>
</dbReference>
<dbReference type="AlphaFoldDB" id="A0A4Y2GTV6"/>
<proteinExistence type="predicted"/>
<gene>
    <name evidence="1" type="ORF">AVEN_55864_1</name>
</gene>
<comment type="caution">
    <text evidence="1">The sequence shown here is derived from an EMBL/GenBank/DDBJ whole genome shotgun (WGS) entry which is preliminary data.</text>
</comment>
<evidence type="ECO:0000313" key="1">
    <source>
        <dbReference type="EMBL" id="GBM55928.1"/>
    </source>
</evidence>
<name>A0A4Y2GTV6_ARAVE</name>
<keyword evidence="2" id="KW-1185">Reference proteome</keyword>
<sequence length="152" mass="17037">MPALRGEKTGRILARNLRGVFTDSIFEAARVCHRPLGTNRGRGDPRKGNWRGCYTSAPPKAAVFAQVTDKGARAHQRQHQRGQRFVFAAPLRFNKSCHVARTVGNYTPLSVSVDIFAFRLESKQIAKGNAHSLKFPLGNSCDKSFFSRYRMN</sequence>
<accession>A0A4Y2GTV6</accession>
<organism evidence="1 2">
    <name type="scientific">Araneus ventricosus</name>
    <name type="common">Orbweaver spider</name>
    <name type="synonym">Epeira ventricosa</name>
    <dbReference type="NCBI Taxonomy" id="182803"/>
    <lineage>
        <taxon>Eukaryota</taxon>
        <taxon>Metazoa</taxon>
        <taxon>Ecdysozoa</taxon>
        <taxon>Arthropoda</taxon>
        <taxon>Chelicerata</taxon>
        <taxon>Arachnida</taxon>
        <taxon>Araneae</taxon>
        <taxon>Araneomorphae</taxon>
        <taxon>Entelegynae</taxon>
        <taxon>Araneoidea</taxon>
        <taxon>Araneidae</taxon>
        <taxon>Araneus</taxon>
    </lineage>
</organism>
<evidence type="ECO:0000313" key="2">
    <source>
        <dbReference type="Proteomes" id="UP000499080"/>
    </source>
</evidence>